<proteinExistence type="predicted"/>
<sequence>MKFLPDDFYQTKAAQSAAEKNKFRGLQPLCFFMFNSIFINSNDYKRIKNNVKRKDEDNLGDY</sequence>
<gene>
    <name evidence="1" type="ORF">A2430_00915</name>
</gene>
<evidence type="ECO:0000313" key="2">
    <source>
        <dbReference type="Proteomes" id="UP000177246"/>
    </source>
</evidence>
<reference evidence="1 2" key="1">
    <citation type="journal article" date="2016" name="Nat. Commun.">
        <title>Thousands of microbial genomes shed light on interconnected biogeochemical processes in an aquifer system.</title>
        <authorList>
            <person name="Anantharaman K."/>
            <person name="Brown C.T."/>
            <person name="Hug L.A."/>
            <person name="Sharon I."/>
            <person name="Castelle C.J."/>
            <person name="Probst A.J."/>
            <person name="Thomas B.C."/>
            <person name="Singh A."/>
            <person name="Wilkins M.J."/>
            <person name="Karaoz U."/>
            <person name="Brodie E.L."/>
            <person name="Williams K.H."/>
            <person name="Hubbard S.S."/>
            <person name="Banfield J.F."/>
        </authorList>
    </citation>
    <scope>NUCLEOTIDE SEQUENCE [LARGE SCALE GENOMIC DNA]</scope>
</reference>
<name>A0A1G2CRM0_9BACT</name>
<accession>A0A1G2CRM0</accession>
<dbReference type="Proteomes" id="UP000177246">
    <property type="component" value="Unassembled WGS sequence"/>
</dbReference>
<organism evidence="1 2">
    <name type="scientific">Candidatus Liptonbacteria bacterium RIFOXYC1_FULL_36_8</name>
    <dbReference type="NCBI Taxonomy" id="1798655"/>
    <lineage>
        <taxon>Bacteria</taxon>
        <taxon>Candidatus Liptoniibacteriota</taxon>
    </lineage>
</organism>
<dbReference type="AlphaFoldDB" id="A0A1G2CRM0"/>
<comment type="caution">
    <text evidence="1">The sequence shown here is derived from an EMBL/GenBank/DDBJ whole genome shotgun (WGS) entry which is preliminary data.</text>
</comment>
<protein>
    <submittedName>
        <fullName evidence="1">Uncharacterized protein</fullName>
    </submittedName>
</protein>
<evidence type="ECO:0000313" key="1">
    <source>
        <dbReference type="EMBL" id="OGZ03862.1"/>
    </source>
</evidence>
<dbReference type="EMBL" id="MHLF01000010">
    <property type="protein sequence ID" value="OGZ03862.1"/>
    <property type="molecule type" value="Genomic_DNA"/>
</dbReference>